<evidence type="ECO:0000313" key="7">
    <source>
        <dbReference type="Proteomes" id="UP001168613"/>
    </source>
</evidence>
<protein>
    <recommendedName>
        <fullName evidence="5">UPF0391 membrane protein LMS43_13370</fullName>
    </recommendedName>
</protein>
<comment type="caution">
    <text evidence="6">The sequence shown here is derived from an EMBL/GenBank/DDBJ whole genome shotgun (WGS) entry which is preliminary data.</text>
</comment>
<evidence type="ECO:0000256" key="2">
    <source>
        <dbReference type="ARBA" id="ARBA00022692"/>
    </source>
</evidence>
<keyword evidence="4 5" id="KW-0472">Membrane</keyword>
<evidence type="ECO:0000256" key="1">
    <source>
        <dbReference type="ARBA" id="ARBA00022475"/>
    </source>
</evidence>
<sequence>MLYYSILFFIVAIAAGVLGFGGIAAGAATIAKVLFFIFLVLALFTLLKVITR</sequence>
<reference evidence="6" key="1">
    <citation type="submission" date="2021-11" db="EMBL/GenBank/DDBJ databases">
        <title>Draft genome sequence of Alcaligenes endophyticus type strain CCUG 75668T.</title>
        <authorList>
            <person name="Salva-Serra F."/>
            <person name="Duran R.E."/>
            <person name="Seeger M."/>
            <person name="Moore E.R.B."/>
            <person name="Jaen-Luchoro D."/>
        </authorList>
    </citation>
    <scope>NUCLEOTIDE SEQUENCE</scope>
    <source>
        <strain evidence="6">CCUG 75668</strain>
    </source>
</reference>
<feature type="transmembrane region" description="Helical" evidence="5">
    <location>
        <begin position="7"/>
        <end position="27"/>
    </location>
</feature>
<dbReference type="RefSeq" id="WP_266123497.1">
    <property type="nucleotide sequence ID" value="NZ_JAJHNU010000004.1"/>
</dbReference>
<name>A0ABT8ELY3_9BURK</name>
<dbReference type="InterPro" id="IPR009760">
    <property type="entry name" value="DUF1328"/>
</dbReference>
<accession>A0ABT8ELY3</accession>
<evidence type="ECO:0000313" key="6">
    <source>
        <dbReference type="EMBL" id="MDN4122278.1"/>
    </source>
</evidence>
<keyword evidence="3 5" id="KW-1133">Transmembrane helix</keyword>
<proteinExistence type="inferred from homology"/>
<dbReference type="NCBIfam" id="NF010226">
    <property type="entry name" value="PRK13682.1-1"/>
    <property type="match status" value="1"/>
</dbReference>
<comment type="similarity">
    <text evidence="5">Belongs to the UPF0391 family.</text>
</comment>
<keyword evidence="2 5" id="KW-0812">Transmembrane</keyword>
<comment type="caution">
    <text evidence="5">Lacks conserved residue(s) required for the propagation of feature annotation.</text>
</comment>
<dbReference type="Proteomes" id="UP001168613">
    <property type="component" value="Unassembled WGS sequence"/>
</dbReference>
<keyword evidence="1 5" id="KW-1003">Cell membrane</keyword>
<dbReference type="Pfam" id="PF07043">
    <property type="entry name" value="DUF1328"/>
    <property type="match status" value="1"/>
</dbReference>
<dbReference type="EMBL" id="JAJHNU010000004">
    <property type="protein sequence ID" value="MDN4122278.1"/>
    <property type="molecule type" value="Genomic_DNA"/>
</dbReference>
<evidence type="ECO:0000256" key="3">
    <source>
        <dbReference type="ARBA" id="ARBA00022989"/>
    </source>
</evidence>
<evidence type="ECO:0000256" key="5">
    <source>
        <dbReference type="HAMAP-Rule" id="MF_01361"/>
    </source>
</evidence>
<evidence type="ECO:0000256" key="4">
    <source>
        <dbReference type="ARBA" id="ARBA00023136"/>
    </source>
</evidence>
<gene>
    <name evidence="6" type="ORF">LMS43_13370</name>
</gene>
<feature type="transmembrane region" description="Helical" evidence="5">
    <location>
        <begin position="33"/>
        <end position="51"/>
    </location>
</feature>
<dbReference type="HAMAP" id="MF_01361">
    <property type="entry name" value="UPF0391"/>
    <property type="match status" value="1"/>
</dbReference>
<dbReference type="PIRSF" id="PIRSF036466">
    <property type="entry name" value="UCP036466"/>
    <property type="match status" value="1"/>
</dbReference>
<keyword evidence="7" id="KW-1185">Reference proteome</keyword>
<organism evidence="6 7">
    <name type="scientific">Alcaligenes endophyticus</name>
    <dbReference type="NCBI Taxonomy" id="1929088"/>
    <lineage>
        <taxon>Bacteria</taxon>
        <taxon>Pseudomonadati</taxon>
        <taxon>Pseudomonadota</taxon>
        <taxon>Betaproteobacteria</taxon>
        <taxon>Burkholderiales</taxon>
        <taxon>Alcaligenaceae</taxon>
        <taxon>Alcaligenes</taxon>
    </lineage>
</organism>